<proteinExistence type="predicted"/>
<accession>A0A8D8VNW9</accession>
<dbReference type="EMBL" id="HBUF01225482">
    <property type="protein sequence ID" value="CAG6671201.1"/>
    <property type="molecule type" value="Transcribed_RNA"/>
</dbReference>
<dbReference type="EMBL" id="HBUF01356979">
    <property type="protein sequence ID" value="CAG6718169.1"/>
    <property type="molecule type" value="Transcribed_RNA"/>
</dbReference>
<sequence length="129" mass="14660">MCHSFCWFVLDPFTIRLSTPLLPIRSRTRRSLQALGEDEERLGMGDEDPSVLWTKNIGDRDPVKKELGTRICCEIISCTCNSIGGEIFVRYFSEVEGLRLTSGGRRKNGIEYHCMTFLQGLERQASPKS</sequence>
<protein>
    <submittedName>
        <fullName evidence="1">Uncharacterized protein</fullName>
    </submittedName>
</protein>
<name>A0A8D8VNW9_9HEMI</name>
<dbReference type="EMBL" id="HBUF01067855">
    <property type="protein sequence ID" value="CAG6628339.1"/>
    <property type="molecule type" value="Transcribed_RNA"/>
</dbReference>
<organism evidence="1">
    <name type="scientific">Cacopsylla melanoneura</name>
    <dbReference type="NCBI Taxonomy" id="428564"/>
    <lineage>
        <taxon>Eukaryota</taxon>
        <taxon>Metazoa</taxon>
        <taxon>Ecdysozoa</taxon>
        <taxon>Arthropoda</taxon>
        <taxon>Hexapoda</taxon>
        <taxon>Insecta</taxon>
        <taxon>Pterygota</taxon>
        <taxon>Neoptera</taxon>
        <taxon>Paraneoptera</taxon>
        <taxon>Hemiptera</taxon>
        <taxon>Sternorrhyncha</taxon>
        <taxon>Psylloidea</taxon>
        <taxon>Psyllidae</taxon>
        <taxon>Psyllinae</taxon>
        <taxon>Cacopsylla</taxon>
    </lineage>
</organism>
<reference evidence="1" key="1">
    <citation type="submission" date="2021-05" db="EMBL/GenBank/DDBJ databases">
        <authorList>
            <person name="Alioto T."/>
            <person name="Alioto T."/>
            <person name="Gomez Garrido J."/>
        </authorList>
    </citation>
    <scope>NUCLEOTIDE SEQUENCE</scope>
</reference>
<dbReference type="AlphaFoldDB" id="A0A8D8VNW9"/>
<evidence type="ECO:0000313" key="1">
    <source>
        <dbReference type="EMBL" id="CAG6628339.1"/>
    </source>
</evidence>